<dbReference type="STRING" id="589385.SAMN05421504_11082"/>
<dbReference type="Gene3D" id="3.40.109.10">
    <property type="entry name" value="NADH Oxidase"/>
    <property type="match status" value="1"/>
</dbReference>
<evidence type="ECO:0000313" key="1">
    <source>
        <dbReference type="EMBL" id="SDZ16794.1"/>
    </source>
</evidence>
<name>A0A1H3QTF1_9PSEU</name>
<dbReference type="Proteomes" id="UP000199515">
    <property type="component" value="Unassembled WGS sequence"/>
</dbReference>
<evidence type="ECO:0000313" key="2">
    <source>
        <dbReference type="Proteomes" id="UP000199515"/>
    </source>
</evidence>
<dbReference type="InterPro" id="IPR000415">
    <property type="entry name" value="Nitroreductase-like"/>
</dbReference>
<accession>A0A1H3QTF1</accession>
<protein>
    <recommendedName>
        <fullName evidence="3">Nitroreductase family protein</fullName>
    </recommendedName>
</protein>
<keyword evidence="2" id="KW-1185">Reference proteome</keyword>
<proteinExistence type="predicted"/>
<dbReference type="AlphaFoldDB" id="A0A1H3QTF1"/>
<dbReference type="GO" id="GO:0016491">
    <property type="term" value="F:oxidoreductase activity"/>
    <property type="evidence" value="ECO:0007669"/>
    <property type="project" value="InterPro"/>
</dbReference>
<dbReference type="OrthoDB" id="8156917at2"/>
<reference evidence="1 2" key="1">
    <citation type="submission" date="2016-10" db="EMBL/GenBank/DDBJ databases">
        <authorList>
            <person name="de Groot N.N."/>
        </authorList>
    </citation>
    <scope>NUCLEOTIDE SEQUENCE [LARGE SCALE GENOMIC DNA]</scope>
    <source>
        <strain evidence="1 2">CPCC 202699</strain>
    </source>
</reference>
<dbReference type="EMBL" id="FNON01000010">
    <property type="protein sequence ID" value="SDZ16794.1"/>
    <property type="molecule type" value="Genomic_DNA"/>
</dbReference>
<evidence type="ECO:0008006" key="3">
    <source>
        <dbReference type="Google" id="ProtNLM"/>
    </source>
</evidence>
<dbReference type="RefSeq" id="WP_143047231.1">
    <property type="nucleotide sequence ID" value="NZ_FNON01000010.1"/>
</dbReference>
<gene>
    <name evidence="1" type="ORF">SAMN05421504_11082</name>
</gene>
<sequence length="263" mass="29152">MTTRFVLGRSIRVERQPTTEDLATDGQVRIALHVANRVQGTHVIRPWCFEVEDDRIEVWLESDRAWPGTMPPSREVRVNCGAAIFNLRTGLRASGRSSATHLLPNRRRPGHLATVWLKGARPPAFADQALYRAIAHWRPHPHPFDRRPVAPNIVNALARAARAEGLDLIQSHDSTMDGRDARAPLVAEIVSRGDTALDQLHAGQAMQRVLLAATASGVSASYTIPEEAIKKNRTTRGRRDGDTYSQVVIRFGYGFAAVTKTTF</sequence>
<organism evidence="1 2">
    <name type="scientific">Amycolatopsis xylanica</name>
    <dbReference type="NCBI Taxonomy" id="589385"/>
    <lineage>
        <taxon>Bacteria</taxon>
        <taxon>Bacillati</taxon>
        <taxon>Actinomycetota</taxon>
        <taxon>Actinomycetes</taxon>
        <taxon>Pseudonocardiales</taxon>
        <taxon>Pseudonocardiaceae</taxon>
        <taxon>Amycolatopsis</taxon>
    </lineage>
</organism>